<feature type="domain" description="GS catalytic" evidence="5">
    <location>
        <begin position="119"/>
        <end position="450"/>
    </location>
</feature>
<dbReference type="Gene3D" id="3.10.20.70">
    <property type="entry name" value="Glutamine synthetase, N-terminal domain"/>
    <property type="match status" value="1"/>
</dbReference>
<dbReference type="AlphaFoldDB" id="A0A1G8W132"/>
<evidence type="ECO:0000256" key="1">
    <source>
        <dbReference type="ARBA" id="ARBA00009897"/>
    </source>
</evidence>
<reference evidence="7" key="1">
    <citation type="submission" date="2016-10" db="EMBL/GenBank/DDBJ databases">
        <authorList>
            <person name="Varghese N."/>
            <person name="Submissions S."/>
        </authorList>
    </citation>
    <scope>NUCLEOTIDE SEQUENCE [LARGE SCALE GENOMIC DNA]</scope>
    <source>
        <strain evidence="7">CGMCC 1.10783</strain>
    </source>
</reference>
<keyword evidence="7" id="KW-1185">Reference proteome</keyword>
<name>A0A1G8W132_9MICC</name>
<evidence type="ECO:0000256" key="2">
    <source>
        <dbReference type="ARBA" id="ARBA00022598"/>
    </source>
</evidence>
<accession>A0A1G8W132</accession>
<evidence type="ECO:0000256" key="3">
    <source>
        <dbReference type="PROSITE-ProRule" id="PRU01331"/>
    </source>
</evidence>
<proteinExistence type="inferred from homology"/>
<dbReference type="EMBL" id="FNEI01000015">
    <property type="protein sequence ID" value="SDJ72094.1"/>
    <property type="molecule type" value="Genomic_DNA"/>
</dbReference>
<dbReference type="InterPro" id="IPR008146">
    <property type="entry name" value="Gln_synth_cat_dom"/>
</dbReference>
<dbReference type="InterPro" id="IPR014746">
    <property type="entry name" value="Gln_synth/guanido_kin_cat_dom"/>
</dbReference>
<evidence type="ECO:0000256" key="4">
    <source>
        <dbReference type="RuleBase" id="RU000384"/>
    </source>
</evidence>
<dbReference type="Gene3D" id="3.30.590.10">
    <property type="entry name" value="Glutamine synthetase/guanido kinase, catalytic domain"/>
    <property type="match status" value="1"/>
</dbReference>
<dbReference type="PROSITE" id="PS51987">
    <property type="entry name" value="GS_CATALYTIC"/>
    <property type="match status" value="1"/>
</dbReference>
<evidence type="ECO:0000313" key="7">
    <source>
        <dbReference type="Proteomes" id="UP000182130"/>
    </source>
</evidence>
<protein>
    <submittedName>
        <fullName evidence="6">Glutamine synthetase</fullName>
    </submittedName>
</protein>
<dbReference type="Pfam" id="PF00120">
    <property type="entry name" value="Gln-synt_C"/>
    <property type="match status" value="1"/>
</dbReference>
<dbReference type="GO" id="GO:0004356">
    <property type="term" value="F:glutamine synthetase activity"/>
    <property type="evidence" value="ECO:0007669"/>
    <property type="project" value="InterPro"/>
</dbReference>
<dbReference type="SMART" id="SM01230">
    <property type="entry name" value="Gln-synt_C"/>
    <property type="match status" value="1"/>
</dbReference>
<dbReference type="PANTHER" id="PTHR43785:SF12">
    <property type="entry name" value="TYPE-1 GLUTAMINE SYNTHETASE 2"/>
    <property type="match status" value="1"/>
</dbReference>
<keyword evidence="2" id="KW-0436">Ligase</keyword>
<sequence length="450" mass="46337">MEAVSSGAGQDAPESIMSQLESDGVALLVGTAVDYAGGTHCKAVPIRRLPAFQRAGMGASPSWNVFCADNGIAFTSSIGATGDLRLRLDTARVRKIDDGLAWGPASFHEQDGRPSPLCSRGRLAGVVDRLVVQGLSPLMGAELEFVLTTRDGGHLPKPGWSAYGMSALSDQRGFLVDLTATFEAAGLAPEQIHAEYGEDQFEVSLPPATPVEMADASVLARILIGIVASRHGLAVSFSPLPWADGAGNGAHLHLSLGRDNAPLFSGGTGPYGITGEGGSAIAGMLAGLDDFLGIYAGSVLSAHRLQPGRWSGAAACWGLENREAAVRFVAASAGNPHGANVELKVVDPSVNIYLAAAALLGSVLHGIETGLPLPAEVPGNPADADDWPATAIDPDQATVLSSLEASQLAGRILGPDIVEGVVAVRRHEAAKFAGKDPVEAAQALRFAWSA</sequence>
<evidence type="ECO:0000313" key="6">
    <source>
        <dbReference type="EMBL" id="SDJ72094.1"/>
    </source>
</evidence>
<gene>
    <name evidence="6" type="ORF">SAMN05216555_11576</name>
</gene>
<dbReference type="Proteomes" id="UP000182130">
    <property type="component" value="Unassembled WGS sequence"/>
</dbReference>
<dbReference type="PANTHER" id="PTHR43785">
    <property type="entry name" value="GAMMA-GLUTAMYLPUTRESCINE SYNTHETASE"/>
    <property type="match status" value="1"/>
</dbReference>
<evidence type="ECO:0000259" key="5">
    <source>
        <dbReference type="PROSITE" id="PS51987"/>
    </source>
</evidence>
<dbReference type="GO" id="GO:0006542">
    <property type="term" value="P:glutamine biosynthetic process"/>
    <property type="evidence" value="ECO:0007669"/>
    <property type="project" value="InterPro"/>
</dbReference>
<dbReference type="STRING" id="1045773.SAMN05216555_11576"/>
<dbReference type="SUPFAM" id="SSF55931">
    <property type="entry name" value="Glutamine synthetase/guanido kinase"/>
    <property type="match status" value="1"/>
</dbReference>
<comment type="similarity">
    <text evidence="1 3 4">Belongs to the glutamine synthetase family.</text>
</comment>
<dbReference type="InterPro" id="IPR036651">
    <property type="entry name" value="Gln_synt_N_sf"/>
</dbReference>
<organism evidence="6 7">
    <name type="scientific">Arthrobacter cupressi</name>
    <dbReference type="NCBI Taxonomy" id="1045773"/>
    <lineage>
        <taxon>Bacteria</taxon>
        <taxon>Bacillati</taxon>
        <taxon>Actinomycetota</taxon>
        <taxon>Actinomycetes</taxon>
        <taxon>Micrococcales</taxon>
        <taxon>Micrococcaceae</taxon>
        <taxon>Arthrobacter</taxon>
    </lineage>
</organism>